<dbReference type="AlphaFoldDB" id="A0A7S1F6G7"/>
<dbReference type="GO" id="GO:0001731">
    <property type="term" value="P:formation of translation preinitiation complex"/>
    <property type="evidence" value="ECO:0007669"/>
    <property type="project" value="InterPro"/>
</dbReference>
<dbReference type="SUPFAM" id="SSF47592">
    <property type="entry name" value="SWIB/MDM2 domain"/>
    <property type="match status" value="1"/>
</dbReference>
<evidence type="ECO:0000256" key="1">
    <source>
        <dbReference type="SAM" id="MobiDB-lite"/>
    </source>
</evidence>
<dbReference type="Gene3D" id="3.30.780.10">
    <property type="entry name" value="SUI1-like domain"/>
    <property type="match status" value="1"/>
</dbReference>
<feature type="domain" description="SUI1" evidence="2">
    <location>
        <begin position="498"/>
        <end position="559"/>
    </location>
</feature>
<dbReference type="PANTHER" id="PTHR12217:SF4">
    <property type="entry name" value="EUKARYOTIC TRANSLATION INITIATION FACTOR 2D"/>
    <property type="match status" value="1"/>
</dbReference>
<feature type="compositionally biased region" description="Acidic residues" evidence="1">
    <location>
        <begin position="220"/>
        <end position="233"/>
    </location>
</feature>
<dbReference type="Pfam" id="PF01253">
    <property type="entry name" value="SUI1"/>
    <property type="match status" value="1"/>
</dbReference>
<gene>
    <name evidence="3" type="ORF">NSCI0253_LOCUS20779</name>
</gene>
<dbReference type="InterPro" id="IPR039757">
    <property type="entry name" value="EIF2D"/>
</dbReference>
<sequence length="587" mass="62292">MFKKASTVSFKGETRLKGKDVKKLKDALTSRCGEGASELFQPKADILVRKSGGGATIQFIFSDDECFFVQPDGRADCDKTELLPTLQALWKLGTSALLPCVLIHRPVARFVFRGANLMAPGACGVLRGPSGDGPATGDIVAVRAVGNPNACAVGRLLVPVSTLTAPGRKGEAVEVLLFFGDALWQATGSPRPAGFVGDTVEVTDPEEVARLGGGAASAGDESESSADESEAESAEAPADDPSTVETAQVDDADQITPADMDAALAECFLQAAKTRVKDKDLPMPGNTLYTQHMRPCRRAGSNIDVKASSSKKLAAFLGSLEARDWLALKKGSSDPIITKIFRNHPEYIDWKPWPRDATEEAVSGTSTDAVSSAAARITVESVWKAGKKLSGVLEAVPGSIEPEDGVWLPSDVSDLLKRYVDARDLWQKNNRKRIAPDGLLAPLLGEGSFSLESATDRVVASLQPCHRVSVPQGGAAGGVKRTIRSGKPPAVQVRTDTRRGHAVTLVYGLENYGVDMEALAGLLQKALASSATVEQDPQLAVMVQGFWEVAVVDWLAKAGIPTESIQTTAKKGQKQKKTSVASNIRKH</sequence>
<dbReference type="SUPFAM" id="SSF55159">
    <property type="entry name" value="eIF1-like"/>
    <property type="match status" value="1"/>
</dbReference>
<organism evidence="3">
    <name type="scientific">Noctiluca scintillans</name>
    <name type="common">Sea sparkle</name>
    <name type="synonym">Red tide dinoflagellate</name>
    <dbReference type="NCBI Taxonomy" id="2966"/>
    <lineage>
        <taxon>Eukaryota</taxon>
        <taxon>Sar</taxon>
        <taxon>Alveolata</taxon>
        <taxon>Dinophyceae</taxon>
        <taxon>Noctilucales</taxon>
        <taxon>Noctilucaceae</taxon>
        <taxon>Noctiluca</taxon>
    </lineage>
</organism>
<protein>
    <recommendedName>
        <fullName evidence="2">SUI1 domain-containing protein</fullName>
    </recommendedName>
</protein>
<dbReference type="InterPro" id="IPR001950">
    <property type="entry name" value="SUI1"/>
</dbReference>
<feature type="region of interest" description="Disordered" evidence="1">
    <location>
        <begin position="211"/>
        <end position="245"/>
    </location>
</feature>
<reference evidence="3" key="1">
    <citation type="submission" date="2021-01" db="EMBL/GenBank/DDBJ databases">
        <authorList>
            <person name="Corre E."/>
            <person name="Pelletier E."/>
            <person name="Niang G."/>
            <person name="Scheremetjew M."/>
            <person name="Finn R."/>
            <person name="Kale V."/>
            <person name="Holt S."/>
            <person name="Cochrane G."/>
            <person name="Meng A."/>
            <person name="Brown T."/>
            <person name="Cohen L."/>
        </authorList>
    </citation>
    <scope>NUCLEOTIDE SEQUENCE</scope>
</reference>
<dbReference type="PANTHER" id="PTHR12217">
    <property type="entry name" value="EUKARYOTIC TRANSLATION INITIATION FACTOR 2D"/>
    <property type="match status" value="1"/>
</dbReference>
<feature type="region of interest" description="Disordered" evidence="1">
    <location>
        <begin position="566"/>
        <end position="587"/>
    </location>
</feature>
<dbReference type="InterPro" id="IPR036885">
    <property type="entry name" value="SWIB_MDM2_dom_sf"/>
</dbReference>
<dbReference type="InterPro" id="IPR015947">
    <property type="entry name" value="PUA-like_sf"/>
</dbReference>
<accession>A0A7S1F6G7</accession>
<dbReference type="Pfam" id="PF25304">
    <property type="entry name" value="WHD_eIF2D"/>
    <property type="match status" value="1"/>
</dbReference>
<dbReference type="Gene3D" id="3.10.400.20">
    <property type="match status" value="1"/>
</dbReference>
<dbReference type="PROSITE" id="PS50296">
    <property type="entry name" value="SUI1"/>
    <property type="match status" value="1"/>
</dbReference>
<name>A0A7S1F6G7_NOCSC</name>
<dbReference type="Pfam" id="PF26292">
    <property type="entry name" value="PUA_elF2D"/>
    <property type="match status" value="1"/>
</dbReference>
<dbReference type="InterPro" id="IPR048248">
    <property type="entry name" value="PUA_eIF2d-like"/>
</dbReference>
<dbReference type="EMBL" id="HBFQ01029475">
    <property type="protein sequence ID" value="CAD8846429.1"/>
    <property type="molecule type" value="Transcribed_RNA"/>
</dbReference>
<dbReference type="GO" id="GO:0003743">
    <property type="term" value="F:translation initiation factor activity"/>
    <property type="evidence" value="ECO:0007669"/>
    <property type="project" value="InterPro"/>
</dbReference>
<dbReference type="CDD" id="cd21156">
    <property type="entry name" value="PUA_eIF2d-like"/>
    <property type="match status" value="1"/>
</dbReference>
<dbReference type="InterPro" id="IPR057429">
    <property type="entry name" value="WH_eIF2D"/>
</dbReference>
<dbReference type="PROSITE" id="PS50890">
    <property type="entry name" value="PUA"/>
    <property type="match status" value="1"/>
</dbReference>
<dbReference type="SUPFAM" id="SSF88697">
    <property type="entry name" value="PUA domain-like"/>
    <property type="match status" value="1"/>
</dbReference>
<proteinExistence type="predicted"/>
<dbReference type="InterPro" id="IPR036877">
    <property type="entry name" value="SUI1_dom_sf"/>
</dbReference>
<evidence type="ECO:0000313" key="3">
    <source>
        <dbReference type="EMBL" id="CAD8846429.1"/>
    </source>
</evidence>
<evidence type="ECO:0000259" key="2">
    <source>
        <dbReference type="PROSITE" id="PS50296"/>
    </source>
</evidence>